<dbReference type="InterPro" id="IPR020843">
    <property type="entry name" value="ER"/>
</dbReference>
<evidence type="ECO:0000313" key="6">
    <source>
        <dbReference type="Proteomes" id="UP000800200"/>
    </source>
</evidence>
<dbReference type="PANTHER" id="PTHR45348:SF2">
    <property type="entry name" value="ZINC-TYPE ALCOHOL DEHYDROGENASE-LIKE PROTEIN C2E1P3.01"/>
    <property type="match status" value="1"/>
</dbReference>
<name>A0A6A6ESG7_9PEZI</name>
<proteinExistence type="inferred from homology"/>
<dbReference type="Gene3D" id="3.40.50.720">
    <property type="entry name" value="NAD(P)-binding Rossmann-like Domain"/>
    <property type="match status" value="1"/>
</dbReference>
<evidence type="ECO:0000256" key="2">
    <source>
        <dbReference type="ARBA" id="ARBA00011245"/>
    </source>
</evidence>
<dbReference type="Pfam" id="PF08240">
    <property type="entry name" value="ADH_N"/>
    <property type="match status" value="1"/>
</dbReference>
<dbReference type="InterPro" id="IPR013149">
    <property type="entry name" value="ADH-like_C"/>
</dbReference>
<evidence type="ECO:0000313" key="5">
    <source>
        <dbReference type="EMBL" id="KAF2193030.1"/>
    </source>
</evidence>
<gene>
    <name evidence="5" type="ORF">K469DRAFT_552289</name>
</gene>
<dbReference type="SUPFAM" id="SSF50129">
    <property type="entry name" value="GroES-like"/>
    <property type="match status" value="1"/>
</dbReference>
<organism evidence="5 6">
    <name type="scientific">Zopfia rhizophila CBS 207.26</name>
    <dbReference type="NCBI Taxonomy" id="1314779"/>
    <lineage>
        <taxon>Eukaryota</taxon>
        <taxon>Fungi</taxon>
        <taxon>Dikarya</taxon>
        <taxon>Ascomycota</taxon>
        <taxon>Pezizomycotina</taxon>
        <taxon>Dothideomycetes</taxon>
        <taxon>Dothideomycetes incertae sedis</taxon>
        <taxon>Zopfiaceae</taxon>
        <taxon>Zopfia</taxon>
    </lineage>
</organism>
<dbReference type="Proteomes" id="UP000800200">
    <property type="component" value="Unassembled WGS sequence"/>
</dbReference>
<evidence type="ECO:0000256" key="1">
    <source>
        <dbReference type="ARBA" id="ARBA00008072"/>
    </source>
</evidence>
<evidence type="ECO:0000259" key="4">
    <source>
        <dbReference type="SMART" id="SM00829"/>
    </source>
</evidence>
<evidence type="ECO:0000256" key="3">
    <source>
        <dbReference type="ARBA" id="ARBA00023002"/>
    </source>
</evidence>
<protein>
    <submittedName>
        <fullName evidence="5">Alcohol dehydrogenase class-3</fullName>
    </submittedName>
</protein>
<dbReference type="SMART" id="SM00829">
    <property type="entry name" value="PKS_ER"/>
    <property type="match status" value="1"/>
</dbReference>
<dbReference type="PANTHER" id="PTHR45348">
    <property type="entry name" value="HYPOTHETICAL OXIDOREDUCTASE (EUROFUNG)"/>
    <property type="match status" value="1"/>
</dbReference>
<dbReference type="AlphaFoldDB" id="A0A6A6ESG7"/>
<sequence>MSNHAIVIKAPGDAQLIGASIPKLRDDYIIVKVEAVALNPTDILHIDYFASLGARVGCDYAGLVEEVGSKVTKHFKKGDRVAGFAHGSNAVNHEDGTFAEYITVKGDLQIHIPDNIGFEGAATLGVGVTTVGQALYQSLSLPGPDTPATVKFSVLIYGGSTATGALAIQFAKLSGLEVITTVSPHHFDYVRGLGVDAVSDYNSKTCVEDIKRRTVGRLRHAFDCISKESTAKICVGALSDEGGVYTTLLPIPAEVVAAINSHVTTKLTLAYSAIGEDFQFGQFIPANPDDFGFAKSFWVTAEKLLGEGKIRAHKPSVNEGGSGLCGVLTGLQFLREGKVSGKKLVYVL</sequence>
<dbReference type="Pfam" id="PF00107">
    <property type="entry name" value="ADH_zinc_N"/>
    <property type="match status" value="1"/>
</dbReference>
<dbReference type="GO" id="GO:0016651">
    <property type="term" value="F:oxidoreductase activity, acting on NAD(P)H"/>
    <property type="evidence" value="ECO:0007669"/>
    <property type="project" value="InterPro"/>
</dbReference>
<dbReference type="InterPro" id="IPR011032">
    <property type="entry name" value="GroES-like_sf"/>
</dbReference>
<dbReference type="Gene3D" id="3.90.180.10">
    <property type="entry name" value="Medium-chain alcohol dehydrogenases, catalytic domain"/>
    <property type="match status" value="1"/>
</dbReference>
<comment type="subunit">
    <text evidence="2">Monomer.</text>
</comment>
<dbReference type="EMBL" id="ML994614">
    <property type="protein sequence ID" value="KAF2193030.1"/>
    <property type="molecule type" value="Genomic_DNA"/>
</dbReference>
<dbReference type="InterPro" id="IPR013154">
    <property type="entry name" value="ADH-like_N"/>
</dbReference>
<reference evidence="5" key="1">
    <citation type="journal article" date="2020" name="Stud. Mycol.">
        <title>101 Dothideomycetes genomes: a test case for predicting lifestyles and emergence of pathogens.</title>
        <authorList>
            <person name="Haridas S."/>
            <person name="Albert R."/>
            <person name="Binder M."/>
            <person name="Bloem J."/>
            <person name="Labutti K."/>
            <person name="Salamov A."/>
            <person name="Andreopoulos B."/>
            <person name="Baker S."/>
            <person name="Barry K."/>
            <person name="Bills G."/>
            <person name="Bluhm B."/>
            <person name="Cannon C."/>
            <person name="Castanera R."/>
            <person name="Culley D."/>
            <person name="Daum C."/>
            <person name="Ezra D."/>
            <person name="Gonzalez J."/>
            <person name="Henrissat B."/>
            <person name="Kuo A."/>
            <person name="Liang C."/>
            <person name="Lipzen A."/>
            <person name="Lutzoni F."/>
            <person name="Magnuson J."/>
            <person name="Mondo S."/>
            <person name="Nolan M."/>
            <person name="Ohm R."/>
            <person name="Pangilinan J."/>
            <person name="Park H.-J."/>
            <person name="Ramirez L."/>
            <person name="Alfaro M."/>
            <person name="Sun H."/>
            <person name="Tritt A."/>
            <person name="Yoshinaga Y."/>
            <person name="Zwiers L.-H."/>
            <person name="Turgeon B."/>
            <person name="Goodwin S."/>
            <person name="Spatafora J."/>
            <person name="Crous P."/>
            <person name="Grigoriev I."/>
        </authorList>
    </citation>
    <scope>NUCLEOTIDE SEQUENCE</scope>
    <source>
        <strain evidence="5">CBS 207.26</strain>
    </source>
</reference>
<keyword evidence="3" id="KW-0560">Oxidoreductase</keyword>
<keyword evidence="6" id="KW-1185">Reference proteome</keyword>
<dbReference type="InterPro" id="IPR036291">
    <property type="entry name" value="NAD(P)-bd_dom_sf"/>
</dbReference>
<comment type="similarity">
    <text evidence="1">Belongs to the zinc-containing alcohol dehydrogenase family.</text>
</comment>
<dbReference type="InterPro" id="IPR047122">
    <property type="entry name" value="Trans-enoyl_RdTase-like"/>
</dbReference>
<accession>A0A6A6ESG7</accession>
<dbReference type="CDD" id="cd08249">
    <property type="entry name" value="enoyl_reductase_like"/>
    <property type="match status" value="1"/>
</dbReference>
<dbReference type="OrthoDB" id="48317at2759"/>
<feature type="domain" description="Enoyl reductase (ER)" evidence="4">
    <location>
        <begin position="9"/>
        <end position="345"/>
    </location>
</feature>
<dbReference type="SUPFAM" id="SSF51735">
    <property type="entry name" value="NAD(P)-binding Rossmann-fold domains"/>
    <property type="match status" value="1"/>
</dbReference>